<sequence length="105" mass="12721">MIIPQIKDRLANYSLEFTEHARLRLVQRQIDEEIVVRHLHSLDHLKLIERQTGGHDEEKYKLWFVPRKRIAYIYVVAIKDIPRKVIVITAIKQRLYWQRKVQHNG</sequence>
<reference evidence="2" key="1">
    <citation type="journal article" date="2020" name="bioRxiv">
        <title>A rank-normalized archaeal taxonomy based on genome phylogeny resolves widespread incomplete and uneven classifications.</title>
        <authorList>
            <person name="Rinke C."/>
            <person name="Chuvochina M."/>
            <person name="Mussig A.J."/>
            <person name="Chaumeil P.-A."/>
            <person name="Waite D.W."/>
            <person name="Whitman W.B."/>
            <person name="Parks D.H."/>
            <person name="Hugenholtz P."/>
        </authorList>
    </citation>
    <scope>NUCLEOTIDE SEQUENCE [LARGE SCALE GENOMIC DNA]</scope>
</reference>
<gene>
    <name evidence="1" type="ORF">HA254_02460</name>
</gene>
<dbReference type="EMBL" id="DUGC01000044">
    <property type="protein sequence ID" value="HIH09510.1"/>
    <property type="molecule type" value="Genomic_DNA"/>
</dbReference>
<accession>A0A7J4IXD0</accession>
<protein>
    <submittedName>
        <fullName evidence="1">DUF4258 domain-containing protein</fullName>
    </submittedName>
</protein>
<evidence type="ECO:0000313" key="2">
    <source>
        <dbReference type="Proteomes" id="UP000565078"/>
    </source>
</evidence>
<dbReference type="AlphaFoldDB" id="A0A7J4IXD0"/>
<name>A0A7J4IXD0_9ARCH</name>
<evidence type="ECO:0000313" key="1">
    <source>
        <dbReference type="EMBL" id="HIH09510.1"/>
    </source>
</evidence>
<organism evidence="1 2">
    <name type="scientific">Candidatus Iainarchaeum sp</name>
    <dbReference type="NCBI Taxonomy" id="3101447"/>
    <lineage>
        <taxon>Archaea</taxon>
        <taxon>Candidatus Iainarchaeota</taxon>
        <taxon>Candidatus Iainarchaeia</taxon>
        <taxon>Candidatus Iainarchaeales</taxon>
        <taxon>Candidatus Iainarchaeaceae</taxon>
        <taxon>Candidatus Iainarchaeum</taxon>
    </lineage>
</organism>
<dbReference type="Proteomes" id="UP000565078">
    <property type="component" value="Unassembled WGS sequence"/>
</dbReference>
<comment type="caution">
    <text evidence="1">The sequence shown here is derived from an EMBL/GenBank/DDBJ whole genome shotgun (WGS) entry which is preliminary data.</text>
</comment>
<proteinExistence type="predicted"/>